<evidence type="ECO:0000313" key="2">
    <source>
        <dbReference type="Proteomes" id="UP000034883"/>
    </source>
</evidence>
<dbReference type="Proteomes" id="UP000034883">
    <property type="component" value="Chromosome"/>
</dbReference>
<dbReference type="EMBL" id="CP011125">
    <property type="protein sequence ID" value="AKF04995.1"/>
    <property type="molecule type" value="Genomic_DNA"/>
</dbReference>
<keyword evidence="2" id="KW-1185">Reference proteome</keyword>
<sequence>MRMRARLALVIAIAWTDVARADAIIPFEGECPPGLRIGVSGHAESCVPIACSSDAECGRGAACREVHECFAPRRFTSDGRVIYDTPVMREVVVGSCGGDRTCAEGECRTRRQCEPTDDTPAWDPRMRRWTGETHRSGTCSVGHGGGSPAWLALVAMVIALRARRFR</sequence>
<reference evidence="1 2" key="1">
    <citation type="submission" date="2015-03" db="EMBL/GenBank/DDBJ databases">
        <title>Genome assembly of Sandaracinus amylolyticus DSM 53668.</title>
        <authorList>
            <person name="Sharma G."/>
            <person name="Subramanian S."/>
        </authorList>
    </citation>
    <scope>NUCLEOTIDE SEQUENCE [LARGE SCALE GENOMIC DNA]</scope>
    <source>
        <strain evidence="1 2">DSM 53668</strain>
    </source>
</reference>
<dbReference type="KEGG" id="samy:DB32_002144"/>
<dbReference type="NCBIfam" id="TIGR03901">
    <property type="entry name" value="MYXO-CTERM"/>
    <property type="match status" value="1"/>
</dbReference>
<accession>A0A0F6YHR2</accession>
<organism evidence="1 2">
    <name type="scientific">Sandaracinus amylolyticus</name>
    <dbReference type="NCBI Taxonomy" id="927083"/>
    <lineage>
        <taxon>Bacteria</taxon>
        <taxon>Pseudomonadati</taxon>
        <taxon>Myxococcota</taxon>
        <taxon>Polyangia</taxon>
        <taxon>Polyangiales</taxon>
        <taxon>Sandaracinaceae</taxon>
        <taxon>Sandaracinus</taxon>
    </lineage>
</organism>
<dbReference type="InterPro" id="IPR024038">
    <property type="entry name" value="MYXO-CTERM"/>
</dbReference>
<dbReference type="STRING" id="927083.DB32_002144"/>
<gene>
    <name evidence="1" type="ORF">DB32_002144</name>
</gene>
<protein>
    <submittedName>
        <fullName evidence="1">Uncharacterized protein</fullName>
    </submittedName>
</protein>
<name>A0A0F6YHR2_9BACT</name>
<proteinExistence type="predicted"/>
<dbReference type="AlphaFoldDB" id="A0A0F6YHR2"/>
<evidence type="ECO:0000313" key="1">
    <source>
        <dbReference type="EMBL" id="AKF04995.1"/>
    </source>
</evidence>